<evidence type="ECO:0000256" key="1">
    <source>
        <dbReference type="SAM" id="Phobius"/>
    </source>
</evidence>
<feature type="domain" description="LysM" evidence="2">
    <location>
        <begin position="142"/>
        <end position="192"/>
    </location>
</feature>
<name>A0ABP4EUX5_9ACTN</name>
<dbReference type="PANTHER" id="PTHR34700">
    <property type="entry name" value="POTASSIUM BINDING PROTEIN KBP"/>
    <property type="match status" value="1"/>
</dbReference>
<dbReference type="Gene3D" id="3.10.350.10">
    <property type="entry name" value="LysM domain"/>
    <property type="match status" value="1"/>
</dbReference>
<dbReference type="SUPFAM" id="SSF54106">
    <property type="entry name" value="LysM domain"/>
    <property type="match status" value="1"/>
</dbReference>
<protein>
    <recommendedName>
        <fullName evidence="2">LysM domain-containing protein</fullName>
    </recommendedName>
</protein>
<evidence type="ECO:0000259" key="2">
    <source>
        <dbReference type="PROSITE" id="PS51782"/>
    </source>
</evidence>
<comment type="caution">
    <text evidence="3">The sequence shown here is derived from an EMBL/GenBank/DDBJ whole genome shotgun (WGS) entry which is preliminary data.</text>
</comment>
<dbReference type="Proteomes" id="UP001499979">
    <property type="component" value="Unassembled WGS sequence"/>
</dbReference>
<keyword evidence="1" id="KW-0812">Transmembrane</keyword>
<feature type="transmembrane region" description="Helical" evidence="1">
    <location>
        <begin position="41"/>
        <end position="65"/>
    </location>
</feature>
<dbReference type="PROSITE" id="PS51782">
    <property type="entry name" value="LYSM"/>
    <property type="match status" value="1"/>
</dbReference>
<evidence type="ECO:0000313" key="3">
    <source>
        <dbReference type="EMBL" id="GAA1131693.1"/>
    </source>
</evidence>
<dbReference type="PANTHER" id="PTHR34700:SF4">
    <property type="entry name" value="PHAGE-LIKE ELEMENT PBSX PROTEIN XKDP"/>
    <property type="match status" value="1"/>
</dbReference>
<keyword evidence="1" id="KW-0472">Membrane</keyword>
<feature type="transmembrane region" description="Helical" evidence="1">
    <location>
        <begin position="85"/>
        <end position="104"/>
    </location>
</feature>
<dbReference type="InterPro" id="IPR036779">
    <property type="entry name" value="LysM_dom_sf"/>
</dbReference>
<dbReference type="CDD" id="cd00118">
    <property type="entry name" value="LysM"/>
    <property type="match status" value="1"/>
</dbReference>
<evidence type="ECO:0000313" key="4">
    <source>
        <dbReference type="Proteomes" id="UP001499979"/>
    </source>
</evidence>
<dbReference type="Pfam" id="PF01476">
    <property type="entry name" value="LysM"/>
    <property type="match status" value="1"/>
</dbReference>
<keyword evidence="4" id="KW-1185">Reference proteome</keyword>
<dbReference type="EMBL" id="BAAAJE010000002">
    <property type="protein sequence ID" value="GAA1131693.1"/>
    <property type="molecule type" value="Genomic_DNA"/>
</dbReference>
<proteinExistence type="predicted"/>
<reference evidence="4" key="1">
    <citation type="journal article" date="2019" name="Int. J. Syst. Evol. Microbiol.">
        <title>The Global Catalogue of Microorganisms (GCM) 10K type strain sequencing project: providing services to taxonomists for standard genome sequencing and annotation.</title>
        <authorList>
            <consortium name="The Broad Institute Genomics Platform"/>
            <consortium name="The Broad Institute Genome Sequencing Center for Infectious Disease"/>
            <person name="Wu L."/>
            <person name="Ma J."/>
        </authorList>
    </citation>
    <scope>NUCLEOTIDE SEQUENCE [LARGE SCALE GENOMIC DNA]</scope>
    <source>
        <strain evidence="4">JCM 11813</strain>
    </source>
</reference>
<dbReference type="InterPro" id="IPR052196">
    <property type="entry name" value="Bact_Kbp"/>
</dbReference>
<gene>
    <name evidence="3" type="ORF">GCM10009606_09760</name>
</gene>
<keyword evidence="1" id="KW-1133">Transmembrane helix</keyword>
<organism evidence="3 4">
    <name type="scientific">Nocardioides aquiterrae</name>
    <dbReference type="NCBI Taxonomy" id="203799"/>
    <lineage>
        <taxon>Bacteria</taxon>
        <taxon>Bacillati</taxon>
        <taxon>Actinomycetota</taxon>
        <taxon>Actinomycetes</taxon>
        <taxon>Propionibacteriales</taxon>
        <taxon>Nocardioidaceae</taxon>
        <taxon>Nocardioides</taxon>
    </lineage>
</organism>
<sequence>MHAPVHRCLAIAVAATTTAAGLVGWLAPVALAPAPGPDGALVRLCAAVGAIAAAWLWLVTAVVLVEALAGGDRRARGVPAPVRRALLAACGVAVVAGLAAPAGATTGRQDPPQTAASVVAAAIAGLPLPDRPHGPAHPRRHPVVTVHDGESLWSIADEHLGAGDRWPEIYALNRSVVGADPDLIRPAQRLRLPVTTQENR</sequence>
<dbReference type="RefSeq" id="WP_343906168.1">
    <property type="nucleotide sequence ID" value="NZ_BAAAJE010000002.1"/>
</dbReference>
<accession>A0ABP4EUX5</accession>
<dbReference type="InterPro" id="IPR018392">
    <property type="entry name" value="LysM"/>
</dbReference>